<proteinExistence type="predicted"/>
<name>A0ABS8EI37_9ACTN</name>
<comment type="caution">
    <text evidence="1">The sequence shown here is derived from an EMBL/GenBank/DDBJ whole genome shotgun (WGS) entry which is preliminary data.</text>
</comment>
<dbReference type="EMBL" id="JAINUL010000001">
    <property type="protein sequence ID" value="MCC0100374.1"/>
    <property type="molecule type" value="Genomic_DNA"/>
</dbReference>
<dbReference type="RefSeq" id="WP_229343876.1">
    <property type="nucleotide sequence ID" value="NZ_JAINUL010000001.1"/>
</dbReference>
<keyword evidence="2" id="KW-1185">Reference proteome</keyword>
<dbReference type="Proteomes" id="UP001520654">
    <property type="component" value="Unassembled WGS sequence"/>
</dbReference>
<protein>
    <submittedName>
        <fullName evidence="1">Uncharacterized protein</fullName>
    </submittedName>
</protein>
<evidence type="ECO:0000313" key="1">
    <source>
        <dbReference type="EMBL" id="MCC0100374.1"/>
    </source>
</evidence>
<sequence length="262" mass="28176">MVSSSRNTAVAGVLHGVTAADAARLAADPALSAVIVPDGRREPWLQELAELVSGERLVIPRTTLPSVTPDEFTGWAHTALAGSPASVAAPLADAMAGILARVVDTAGTDKVMVRVFTEAPTRRCGFHVDTVPPQSPTVGAVRVYNGPTTEYVACEDVLGMGEFYTYLARRERLSRQAERERRADGPDGTALAELCAMDGNPSFLRPGAVVRRVPADATVFFRHLDVRRHWSVHPVTDVWIHRSPMRGMARLVLNVSPVPGRG</sequence>
<evidence type="ECO:0000313" key="2">
    <source>
        <dbReference type="Proteomes" id="UP001520654"/>
    </source>
</evidence>
<organism evidence="1 2">
    <name type="scientific">Streptomyces flavotricini</name>
    <dbReference type="NCBI Taxonomy" id="66888"/>
    <lineage>
        <taxon>Bacteria</taxon>
        <taxon>Bacillati</taxon>
        <taxon>Actinomycetota</taxon>
        <taxon>Actinomycetes</taxon>
        <taxon>Kitasatosporales</taxon>
        <taxon>Streptomycetaceae</taxon>
        <taxon>Streptomyces</taxon>
    </lineage>
</organism>
<accession>A0ABS8EI37</accession>
<gene>
    <name evidence="1" type="ORF">K7B10_37490</name>
</gene>
<reference evidence="1 2" key="1">
    <citation type="submission" date="2021-08" db="EMBL/GenBank/DDBJ databases">
        <title>Genomic Architecture of Streptomyces flavotricini NGL1 and Streptomyces erythrochromogenes HMS4 With Differential Plant Beneficial attributes and laccase production capabilities.</title>
        <authorList>
            <person name="Salwan R."/>
            <person name="Kaur R."/>
            <person name="Sharma V."/>
        </authorList>
    </citation>
    <scope>NUCLEOTIDE SEQUENCE [LARGE SCALE GENOMIC DNA]</scope>
    <source>
        <strain evidence="1 2">NGL1</strain>
    </source>
</reference>